<dbReference type="InterPro" id="IPR012337">
    <property type="entry name" value="RNaseH-like_sf"/>
</dbReference>
<protein>
    <recommendedName>
        <fullName evidence="4">Reverse transcriptase domain-containing protein</fullName>
    </recommendedName>
</protein>
<dbReference type="InterPro" id="IPR036397">
    <property type="entry name" value="RNaseH_sf"/>
</dbReference>
<accession>A0AA38SGU3</accession>
<reference evidence="2" key="1">
    <citation type="submission" date="2023-03" db="EMBL/GenBank/DDBJ databases">
        <title>Chromosome-scale reference genome and RAD-based genetic map of yellow starthistle (Centaurea solstitialis) reveal putative structural variation and QTLs associated with invader traits.</title>
        <authorList>
            <person name="Reatini B."/>
            <person name="Cang F.A."/>
            <person name="Jiang Q."/>
            <person name="Mckibben M.T.W."/>
            <person name="Barker M.S."/>
            <person name="Rieseberg L.H."/>
            <person name="Dlugosch K.M."/>
        </authorList>
    </citation>
    <scope>NUCLEOTIDE SEQUENCE</scope>
    <source>
        <strain evidence="2">CAN-66</strain>
        <tissue evidence="2">Leaf</tissue>
    </source>
</reference>
<dbReference type="PANTHER" id="PTHR45835:SF99">
    <property type="entry name" value="CHROMO DOMAIN-CONTAINING PROTEIN-RELATED"/>
    <property type="match status" value="1"/>
</dbReference>
<dbReference type="Gene3D" id="3.30.420.10">
    <property type="entry name" value="Ribonuclease H-like superfamily/Ribonuclease H"/>
    <property type="match status" value="1"/>
</dbReference>
<sequence length="116" mass="13425">MKSKKVKQSQRMKVKEESQASKSKKEALLSNWDDHLPLVEFSYNNSYHTSIQCAPYEALYGRKCRSPLNWLEVGESRLIRPDIIQETTDKIKMVQEKLKAARDLVSANIIVSEITR</sequence>
<evidence type="ECO:0000313" key="3">
    <source>
        <dbReference type="Proteomes" id="UP001172457"/>
    </source>
</evidence>
<dbReference type="Proteomes" id="UP001172457">
    <property type="component" value="Chromosome 7"/>
</dbReference>
<comment type="caution">
    <text evidence="2">The sequence shown here is derived from an EMBL/GenBank/DDBJ whole genome shotgun (WGS) entry which is preliminary data.</text>
</comment>
<dbReference type="AlphaFoldDB" id="A0AA38SGU3"/>
<keyword evidence="3" id="KW-1185">Reference proteome</keyword>
<feature type="compositionally biased region" description="Basic residues" evidence="1">
    <location>
        <begin position="1"/>
        <end position="12"/>
    </location>
</feature>
<dbReference type="PANTHER" id="PTHR45835">
    <property type="entry name" value="YALI0A06105P"/>
    <property type="match status" value="1"/>
</dbReference>
<feature type="compositionally biased region" description="Basic and acidic residues" evidence="1">
    <location>
        <begin position="13"/>
        <end position="26"/>
    </location>
</feature>
<gene>
    <name evidence="2" type="ORF">OSB04_028225</name>
</gene>
<dbReference type="GO" id="GO:0003676">
    <property type="term" value="F:nucleic acid binding"/>
    <property type="evidence" value="ECO:0007669"/>
    <property type="project" value="InterPro"/>
</dbReference>
<organism evidence="2 3">
    <name type="scientific">Centaurea solstitialis</name>
    <name type="common">yellow star-thistle</name>
    <dbReference type="NCBI Taxonomy" id="347529"/>
    <lineage>
        <taxon>Eukaryota</taxon>
        <taxon>Viridiplantae</taxon>
        <taxon>Streptophyta</taxon>
        <taxon>Embryophyta</taxon>
        <taxon>Tracheophyta</taxon>
        <taxon>Spermatophyta</taxon>
        <taxon>Magnoliopsida</taxon>
        <taxon>eudicotyledons</taxon>
        <taxon>Gunneridae</taxon>
        <taxon>Pentapetalae</taxon>
        <taxon>asterids</taxon>
        <taxon>campanulids</taxon>
        <taxon>Asterales</taxon>
        <taxon>Asteraceae</taxon>
        <taxon>Carduoideae</taxon>
        <taxon>Cardueae</taxon>
        <taxon>Centaureinae</taxon>
        <taxon>Centaurea</taxon>
    </lineage>
</organism>
<name>A0AA38SGU3_9ASTR</name>
<dbReference type="SUPFAM" id="SSF53098">
    <property type="entry name" value="Ribonuclease H-like"/>
    <property type="match status" value="1"/>
</dbReference>
<dbReference type="EMBL" id="JARYMX010000007">
    <property type="protein sequence ID" value="KAJ9541719.1"/>
    <property type="molecule type" value="Genomic_DNA"/>
</dbReference>
<evidence type="ECO:0000256" key="1">
    <source>
        <dbReference type="SAM" id="MobiDB-lite"/>
    </source>
</evidence>
<evidence type="ECO:0000313" key="2">
    <source>
        <dbReference type="EMBL" id="KAJ9541719.1"/>
    </source>
</evidence>
<evidence type="ECO:0008006" key="4">
    <source>
        <dbReference type="Google" id="ProtNLM"/>
    </source>
</evidence>
<feature type="region of interest" description="Disordered" evidence="1">
    <location>
        <begin position="1"/>
        <end position="26"/>
    </location>
</feature>
<proteinExistence type="predicted"/>